<dbReference type="AlphaFoldDB" id="A0ABD0QB76"/>
<protein>
    <submittedName>
        <fullName evidence="1">Uncharacterized protein</fullName>
    </submittedName>
</protein>
<dbReference type="Proteomes" id="UP001529510">
    <property type="component" value="Unassembled WGS sequence"/>
</dbReference>
<reference evidence="1 2" key="1">
    <citation type="submission" date="2024-05" db="EMBL/GenBank/DDBJ databases">
        <title>Genome sequencing and assembly of Indian major carp, Cirrhinus mrigala (Hamilton, 1822).</title>
        <authorList>
            <person name="Mohindra V."/>
            <person name="Chowdhury L.M."/>
            <person name="Lal K."/>
            <person name="Jena J.K."/>
        </authorList>
    </citation>
    <scope>NUCLEOTIDE SEQUENCE [LARGE SCALE GENOMIC DNA]</scope>
    <source>
        <strain evidence="1">CM1030</strain>
        <tissue evidence="1">Blood</tissue>
    </source>
</reference>
<accession>A0ABD0QB76</accession>
<keyword evidence="2" id="KW-1185">Reference proteome</keyword>
<name>A0ABD0QB76_CIRMR</name>
<proteinExistence type="predicted"/>
<evidence type="ECO:0000313" key="2">
    <source>
        <dbReference type="Proteomes" id="UP001529510"/>
    </source>
</evidence>
<gene>
    <name evidence="1" type="ORF">M9458_022794</name>
</gene>
<evidence type="ECO:0000313" key="1">
    <source>
        <dbReference type="EMBL" id="KAL0183419.1"/>
    </source>
</evidence>
<feature type="non-terminal residue" evidence="1">
    <location>
        <position position="1"/>
    </location>
</feature>
<sequence length="52" mass="6055">CNRVTDLSLTYFKRCGNICHIDLRYCKQVTKEGCEQFIAEILTEEKLLSKLS</sequence>
<dbReference type="EMBL" id="JAMKFB020000010">
    <property type="protein sequence ID" value="KAL0183419.1"/>
    <property type="molecule type" value="Genomic_DNA"/>
</dbReference>
<comment type="caution">
    <text evidence="1">The sequence shown here is derived from an EMBL/GenBank/DDBJ whole genome shotgun (WGS) entry which is preliminary data.</text>
</comment>
<organism evidence="1 2">
    <name type="scientific">Cirrhinus mrigala</name>
    <name type="common">Mrigala</name>
    <dbReference type="NCBI Taxonomy" id="683832"/>
    <lineage>
        <taxon>Eukaryota</taxon>
        <taxon>Metazoa</taxon>
        <taxon>Chordata</taxon>
        <taxon>Craniata</taxon>
        <taxon>Vertebrata</taxon>
        <taxon>Euteleostomi</taxon>
        <taxon>Actinopterygii</taxon>
        <taxon>Neopterygii</taxon>
        <taxon>Teleostei</taxon>
        <taxon>Ostariophysi</taxon>
        <taxon>Cypriniformes</taxon>
        <taxon>Cyprinidae</taxon>
        <taxon>Labeoninae</taxon>
        <taxon>Labeonini</taxon>
        <taxon>Cirrhinus</taxon>
    </lineage>
</organism>